<dbReference type="EMBL" id="JADQDQ010000002">
    <property type="protein sequence ID" value="MBF9236852.1"/>
    <property type="molecule type" value="Genomic_DNA"/>
</dbReference>
<dbReference type="InterPro" id="IPR000277">
    <property type="entry name" value="Cys/Met-Metab_PyrdxlP-dep_enz"/>
</dbReference>
<reference evidence="4 5" key="1">
    <citation type="submission" date="2020-11" db="EMBL/GenBank/DDBJ databases">
        <authorList>
            <person name="Kim M.K."/>
        </authorList>
    </citation>
    <scope>NUCLEOTIDE SEQUENCE [LARGE SCALE GENOMIC DNA]</scope>
    <source>
        <strain evidence="4 5">BT683</strain>
    </source>
</reference>
<name>A0ABS0IES5_9BACT</name>
<evidence type="ECO:0000256" key="3">
    <source>
        <dbReference type="RuleBase" id="RU362118"/>
    </source>
</evidence>
<accession>A0ABS0IES5</accession>
<dbReference type="Gene3D" id="3.40.640.10">
    <property type="entry name" value="Type I PLP-dependent aspartate aminotransferase-like (Major domain)"/>
    <property type="match status" value="1"/>
</dbReference>
<dbReference type="PANTHER" id="PTHR11808">
    <property type="entry name" value="TRANS-SULFURATION ENZYME FAMILY MEMBER"/>
    <property type="match status" value="1"/>
</dbReference>
<dbReference type="Proteomes" id="UP000597617">
    <property type="component" value="Unassembled WGS sequence"/>
</dbReference>
<protein>
    <submittedName>
        <fullName evidence="4">PLP-dependent transferase</fullName>
    </submittedName>
</protein>
<evidence type="ECO:0000313" key="5">
    <source>
        <dbReference type="Proteomes" id="UP000597617"/>
    </source>
</evidence>
<evidence type="ECO:0000256" key="1">
    <source>
        <dbReference type="ARBA" id="ARBA00001933"/>
    </source>
</evidence>
<comment type="caution">
    <text evidence="4">The sequence shown here is derived from an EMBL/GenBank/DDBJ whole genome shotgun (WGS) entry which is preliminary data.</text>
</comment>
<sequence length="376" mass="40760">MNPTAIHPKITPIYQTSVFKFEDLDAVQQYFDEPGSRYLYSRNGNPNSDELADAVNYWEGGAGALATGSGMAAIFAALMTYCQAGDHVLCAADIYGGSAALLNLELSRLGISVSYVPFEELYDLKPYVQGNTKLLLCETMSNPLLRVVDLRAIAAECHRHGCKLVVDNTFSTPVLTKPLAYGADLVLHSVTKYLAGHSDVTAGAVVARTPEDATRLRQIGTVFGLTLSPMESWLSVRGMKTMRLRVAAHSHNAHQVADFLAVHPAVEAVYYPGLPKHPQHLLAASQGHGLFSGMLSFRLPDDAAAVNRFMHRSERFPFAPSLAGVDSSCSHPLYTSHRALTDEQRTELGITMGLVRLSVGIEPVEELLADLAHALA</sequence>
<dbReference type="RefSeq" id="WP_196281225.1">
    <property type="nucleotide sequence ID" value="NZ_JADQDQ010000002.1"/>
</dbReference>
<proteinExistence type="inferred from homology"/>
<comment type="similarity">
    <text evidence="3">Belongs to the trans-sulfuration enzymes family.</text>
</comment>
<dbReference type="PIRSF" id="PIRSF001434">
    <property type="entry name" value="CGS"/>
    <property type="match status" value="1"/>
</dbReference>
<dbReference type="InterPro" id="IPR015421">
    <property type="entry name" value="PyrdxlP-dep_Trfase_major"/>
</dbReference>
<keyword evidence="5" id="KW-1185">Reference proteome</keyword>
<comment type="cofactor">
    <cofactor evidence="1 3">
        <name>pyridoxal 5'-phosphate</name>
        <dbReference type="ChEBI" id="CHEBI:597326"/>
    </cofactor>
</comment>
<evidence type="ECO:0000256" key="2">
    <source>
        <dbReference type="ARBA" id="ARBA00022898"/>
    </source>
</evidence>
<gene>
    <name evidence="4" type="ORF">I2I05_05535</name>
</gene>
<organism evidence="4 5">
    <name type="scientific">Hymenobacter jeongseonensis</name>
    <dbReference type="NCBI Taxonomy" id="2791027"/>
    <lineage>
        <taxon>Bacteria</taxon>
        <taxon>Pseudomonadati</taxon>
        <taxon>Bacteroidota</taxon>
        <taxon>Cytophagia</taxon>
        <taxon>Cytophagales</taxon>
        <taxon>Hymenobacteraceae</taxon>
        <taxon>Hymenobacter</taxon>
    </lineage>
</organism>
<evidence type="ECO:0000313" key="4">
    <source>
        <dbReference type="EMBL" id="MBF9236852.1"/>
    </source>
</evidence>
<dbReference type="InterPro" id="IPR015422">
    <property type="entry name" value="PyrdxlP-dep_Trfase_small"/>
</dbReference>
<dbReference type="GO" id="GO:0016740">
    <property type="term" value="F:transferase activity"/>
    <property type="evidence" value="ECO:0007669"/>
    <property type="project" value="UniProtKB-KW"/>
</dbReference>
<dbReference type="InterPro" id="IPR015424">
    <property type="entry name" value="PyrdxlP-dep_Trfase"/>
</dbReference>
<dbReference type="SUPFAM" id="SSF53383">
    <property type="entry name" value="PLP-dependent transferases"/>
    <property type="match status" value="1"/>
</dbReference>
<keyword evidence="2 3" id="KW-0663">Pyridoxal phosphate</keyword>
<dbReference type="Gene3D" id="3.90.1150.10">
    <property type="entry name" value="Aspartate Aminotransferase, domain 1"/>
    <property type="match status" value="1"/>
</dbReference>
<dbReference type="CDD" id="cd00614">
    <property type="entry name" value="CGS_like"/>
    <property type="match status" value="1"/>
</dbReference>
<keyword evidence="4" id="KW-0808">Transferase</keyword>
<dbReference type="Pfam" id="PF01053">
    <property type="entry name" value="Cys_Met_Meta_PP"/>
    <property type="match status" value="1"/>
</dbReference>